<evidence type="ECO:0000313" key="7">
    <source>
        <dbReference type="Proteomes" id="UP000183994"/>
    </source>
</evidence>
<dbReference type="InterPro" id="IPR041669">
    <property type="entry name" value="TetR_C_15"/>
</dbReference>
<protein>
    <submittedName>
        <fullName evidence="6">Transcriptional regulator, TetR family</fullName>
    </submittedName>
</protein>
<evidence type="ECO:0000256" key="2">
    <source>
        <dbReference type="ARBA" id="ARBA00023125"/>
    </source>
</evidence>
<organism evidence="6 7">
    <name type="scientific">Desulfatibacillum alkenivorans DSM 16219</name>
    <dbReference type="NCBI Taxonomy" id="1121393"/>
    <lineage>
        <taxon>Bacteria</taxon>
        <taxon>Pseudomonadati</taxon>
        <taxon>Thermodesulfobacteriota</taxon>
        <taxon>Desulfobacteria</taxon>
        <taxon>Desulfobacterales</taxon>
        <taxon>Desulfatibacillaceae</taxon>
        <taxon>Desulfatibacillum</taxon>
    </lineage>
</organism>
<dbReference type="STRING" id="1121393.SAMN02745216_03931"/>
<dbReference type="PANTHER" id="PTHR30055">
    <property type="entry name" value="HTH-TYPE TRANSCRIPTIONAL REGULATOR RUTR"/>
    <property type="match status" value="1"/>
</dbReference>
<dbReference type="Pfam" id="PF00440">
    <property type="entry name" value="TetR_N"/>
    <property type="match status" value="1"/>
</dbReference>
<dbReference type="RefSeq" id="WP_073477961.1">
    <property type="nucleotide sequence ID" value="NZ_FQZU01000031.1"/>
</dbReference>
<name>A0A1M6UMM6_9BACT</name>
<dbReference type="InterPro" id="IPR001647">
    <property type="entry name" value="HTH_TetR"/>
</dbReference>
<accession>A0A1M6UMM6</accession>
<dbReference type="PRINTS" id="PR00455">
    <property type="entry name" value="HTHTETR"/>
</dbReference>
<keyword evidence="7" id="KW-1185">Reference proteome</keyword>
<keyword evidence="1" id="KW-0805">Transcription regulation</keyword>
<dbReference type="GO" id="GO:0003700">
    <property type="term" value="F:DNA-binding transcription factor activity"/>
    <property type="evidence" value="ECO:0007669"/>
    <property type="project" value="TreeGrafter"/>
</dbReference>
<evidence type="ECO:0000256" key="1">
    <source>
        <dbReference type="ARBA" id="ARBA00023015"/>
    </source>
</evidence>
<keyword evidence="3" id="KW-0804">Transcription</keyword>
<keyword evidence="2 4" id="KW-0238">DNA-binding</keyword>
<dbReference type="OrthoDB" id="6430772at2"/>
<dbReference type="InterPro" id="IPR009057">
    <property type="entry name" value="Homeodomain-like_sf"/>
</dbReference>
<reference evidence="7" key="1">
    <citation type="submission" date="2016-11" db="EMBL/GenBank/DDBJ databases">
        <authorList>
            <person name="Varghese N."/>
            <person name="Submissions S."/>
        </authorList>
    </citation>
    <scope>NUCLEOTIDE SEQUENCE [LARGE SCALE GENOMIC DNA]</scope>
    <source>
        <strain evidence="7">DSM 16219</strain>
    </source>
</reference>
<evidence type="ECO:0000256" key="4">
    <source>
        <dbReference type="PROSITE-ProRule" id="PRU00335"/>
    </source>
</evidence>
<dbReference type="PANTHER" id="PTHR30055:SF151">
    <property type="entry name" value="TRANSCRIPTIONAL REGULATORY PROTEIN"/>
    <property type="match status" value="1"/>
</dbReference>
<dbReference type="GO" id="GO:0000976">
    <property type="term" value="F:transcription cis-regulatory region binding"/>
    <property type="evidence" value="ECO:0007669"/>
    <property type="project" value="TreeGrafter"/>
</dbReference>
<dbReference type="Proteomes" id="UP000183994">
    <property type="component" value="Unassembled WGS sequence"/>
</dbReference>
<dbReference type="Pfam" id="PF17918">
    <property type="entry name" value="TetR_C_15"/>
    <property type="match status" value="1"/>
</dbReference>
<evidence type="ECO:0000256" key="3">
    <source>
        <dbReference type="ARBA" id="ARBA00023163"/>
    </source>
</evidence>
<dbReference type="Gene3D" id="1.10.357.10">
    <property type="entry name" value="Tetracycline Repressor, domain 2"/>
    <property type="match status" value="1"/>
</dbReference>
<proteinExistence type="predicted"/>
<feature type="domain" description="HTH tetR-type" evidence="5">
    <location>
        <begin position="23"/>
        <end position="83"/>
    </location>
</feature>
<feature type="DNA-binding region" description="H-T-H motif" evidence="4">
    <location>
        <begin position="46"/>
        <end position="65"/>
    </location>
</feature>
<sequence length="217" mass="23899">MKSNKNNQLSLAERVRPTQARAVETREKILAAAAQLLEESGVDGLTTKKVAELAGVRIRSVYRYFSNKLAIVLALAKQTTLTEEALFDVYKDLENPDKNWKPALHELIDAIYLIGNEIPGLKAIRAAMQASPELRAVDAAMNERHAEALCQALLKRKANISSQKAMAAARTVIETSTCMLDLAWFESQRPEGAENAALLLEELKTMASAYLAVYLPS</sequence>
<gene>
    <name evidence="6" type="ORF">SAMN02745216_03931</name>
</gene>
<dbReference type="AlphaFoldDB" id="A0A1M6UMM6"/>
<evidence type="ECO:0000313" key="6">
    <source>
        <dbReference type="EMBL" id="SHK70447.1"/>
    </source>
</evidence>
<dbReference type="EMBL" id="FQZU01000031">
    <property type="protein sequence ID" value="SHK70447.1"/>
    <property type="molecule type" value="Genomic_DNA"/>
</dbReference>
<dbReference type="SUPFAM" id="SSF46689">
    <property type="entry name" value="Homeodomain-like"/>
    <property type="match status" value="1"/>
</dbReference>
<dbReference type="InterPro" id="IPR050109">
    <property type="entry name" value="HTH-type_TetR-like_transc_reg"/>
</dbReference>
<evidence type="ECO:0000259" key="5">
    <source>
        <dbReference type="PROSITE" id="PS50977"/>
    </source>
</evidence>
<dbReference type="PROSITE" id="PS50977">
    <property type="entry name" value="HTH_TETR_2"/>
    <property type="match status" value="1"/>
</dbReference>